<name>A0A5C6V9D6_9FLAO</name>
<keyword evidence="2" id="KW-1185">Reference proteome</keyword>
<accession>A0A5C6V9D6</accession>
<evidence type="ECO:0000313" key="1">
    <source>
        <dbReference type="EMBL" id="TXC81330.1"/>
    </source>
</evidence>
<proteinExistence type="predicted"/>
<protein>
    <submittedName>
        <fullName evidence="1">Uncharacterized protein</fullName>
    </submittedName>
</protein>
<sequence length="84" mass="9876">MATLKYIRTKEGEIIAFPEYKCHAEYAHLNPISAGFIEMYHDESGHLRFRCFGESVSLKIVSKEREDTELLNKKIVKKELYSFF</sequence>
<dbReference type="EMBL" id="VORB01000004">
    <property type="protein sequence ID" value="TXC81330.1"/>
    <property type="molecule type" value="Genomic_DNA"/>
</dbReference>
<dbReference type="OrthoDB" id="9801496at2"/>
<gene>
    <name evidence="1" type="ORF">FRX97_04825</name>
</gene>
<organism evidence="1 2">
    <name type="scientific">Luteibaculum oceani</name>
    <dbReference type="NCBI Taxonomy" id="1294296"/>
    <lineage>
        <taxon>Bacteria</taxon>
        <taxon>Pseudomonadati</taxon>
        <taxon>Bacteroidota</taxon>
        <taxon>Flavobacteriia</taxon>
        <taxon>Flavobacteriales</taxon>
        <taxon>Luteibaculaceae</taxon>
        <taxon>Luteibaculum</taxon>
    </lineage>
</organism>
<reference evidence="1 2" key="1">
    <citation type="submission" date="2019-08" db="EMBL/GenBank/DDBJ databases">
        <title>Genome of Luteibaculum oceani JCM 18817.</title>
        <authorList>
            <person name="Bowman J.P."/>
        </authorList>
    </citation>
    <scope>NUCLEOTIDE SEQUENCE [LARGE SCALE GENOMIC DNA]</scope>
    <source>
        <strain evidence="1 2">JCM 18817</strain>
    </source>
</reference>
<dbReference type="RefSeq" id="WP_147013975.1">
    <property type="nucleotide sequence ID" value="NZ_VORB01000004.1"/>
</dbReference>
<comment type="caution">
    <text evidence="1">The sequence shown here is derived from an EMBL/GenBank/DDBJ whole genome shotgun (WGS) entry which is preliminary data.</text>
</comment>
<dbReference type="Proteomes" id="UP000321168">
    <property type="component" value="Unassembled WGS sequence"/>
</dbReference>
<evidence type="ECO:0000313" key="2">
    <source>
        <dbReference type="Proteomes" id="UP000321168"/>
    </source>
</evidence>
<dbReference type="AlphaFoldDB" id="A0A5C6V9D6"/>